<dbReference type="Gene3D" id="3.30.450.20">
    <property type="entry name" value="PAS domain"/>
    <property type="match status" value="1"/>
</dbReference>
<dbReference type="InterPro" id="IPR004089">
    <property type="entry name" value="MCPsignal_dom"/>
</dbReference>
<dbReference type="STRING" id="360104.CCC13826_1867"/>
<dbReference type="PANTHER" id="PTHR32089">
    <property type="entry name" value="METHYL-ACCEPTING CHEMOTAXIS PROTEIN MCPB"/>
    <property type="match status" value="1"/>
</dbReference>
<dbReference type="HOGENOM" id="CLU_000445_107_21_7"/>
<dbReference type="SMART" id="SM00283">
    <property type="entry name" value="MA"/>
    <property type="match status" value="1"/>
</dbReference>
<evidence type="ECO:0000256" key="7">
    <source>
        <dbReference type="ARBA" id="ARBA00029447"/>
    </source>
</evidence>
<dbReference type="PRINTS" id="PR00260">
    <property type="entry name" value="CHEMTRNSDUCR"/>
</dbReference>
<evidence type="ECO:0000313" key="13">
    <source>
        <dbReference type="Proteomes" id="UP000001121"/>
    </source>
</evidence>
<feature type="domain" description="HAMP" evidence="11">
    <location>
        <begin position="235"/>
        <end position="293"/>
    </location>
</feature>
<dbReference type="Pfam" id="PF08269">
    <property type="entry name" value="dCache_2"/>
    <property type="match status" value="1"/>
</dbReference>
<dbReference type="CDD" id="cd06225">
    <property type="entry name" value="HAMP"/>
    <property type="match status" value="1"/>
</dbReference>
<dbReference type="EMBL" id="CP000792">
    <property type="protein sequence ID" value="ABW74839.1"/>
    <property type="molecule type" value="Genomic_DNA"/>
</dbReference>
<evidence type="ECO:0000256" key="1">
    <source>
        <dbReference type="ARBA" id="ARBA00004651"/>
    </source>
</evidence>
<dbReference type="Gene3D" id="1.10.287.950">
    <property type="entry name" value="Methyl-accepting chemotaxis protein"/>
    <property type="match status" value="1"/>
</dbReference>
<dbReference type="InterPro" id="IPR004090">
    <property type="entry name" value="Chemotax_Me-accpt_rcpt"/>
</dbReference>
<dbReference type="SMART" id="SM01049">
    <property type="entry name" value="Cache_2"/>
    <property type="match status" value="1"/>
</dbReference>
<reference evidence="13" key="1">
    <citation type="submission" date="2007-10" db="EMBL/GenBank/DDBJ databases">
        <title>Genome sequence of Campylobacter concisus 13826 isolated from human feces.</title>
        <authorList>
            <person name="Fouts D.E."/>
            <person name="Mongodin E.F."/>
            <person name="Puiu D."/>
            <person name="Sebastian Y."/>
            <person name="Miller W.G."/>
            <person name="Mandrell R.E."/>
            <person name="On S."/>
            <person name="Nelson K.E."/>
        </authorList>
    </citation>
    <scope>NUCLEOTIDE SEQUENCE [LARGE SCALE GENOMIC DNA]</scope>
    <source>
        <strain evidence="13">13826</strain>
    </source>
</reference>
<feature type="transmembrane region" description="Helical" evidence="9">
    <location>
        <begin position="214"/>
        <end position="233"/>
    </location>
</feature>
<evidence type="ECO:0000256" key="4">
    <source>
        <dbReference type="ARBA" id="ARBA00022989"/>
    </source>
</evidence>
<dbReference type="PANTHER" id="PTHR32089:SF114">
    <property type="entry name" value="METHYL-ACCEPTING CHEMOTAXIS PROTEIN MCPB"/>
    <property type="match status" value="1"/>
</dbReference>
<dbReference type="PROSITE" id="PS50111">
    <property type="entry name" value="CHEMOTAXIS_TRANSDUC_2"/>
    <property type="match status" value="1"/>
</dbReference>
<dbReference type="InterPro" id="IPR003660">
    <property type="entry name" value="HAMP_dom"/>
</dbReference>
<dbReference type="AlphaFoldDB" id="A8Z6M8"/>
<dbReference type="Proteomes" id="UP000001121">
    <property type="component" value="Chromosome"/>
</dbReference>
<evidence type="ECO:0000313" key="12">
    <source>
        <dbReference type="EMBL" id="ABW74839.1"/>
    </source>
</evidence>
<accession>A8Z6M8</accession>
<proteinExistence type="inferred from homology"/>
<comment type="similarity">
    <text evidence="7">Belongs to the methyl-accepting chemotaxis (MCP) protein family.</text>
</comment>
<evidence type="ECO:0000259" key="11">
    <source>
        <dbReference type="PROSITE" id="PS50885"/>
    </source>
</evidence>
<dbReference type="Pfam" id="PF00015">
    <property type="entry name" value="MCPsignal"/>
    <property type="match status" value="1"/>
</dbReference>
<evidence type="ECO:0000256" key="5">
    <source>
        <dbReference type="ARBA" id="ARBA00023136"/>
    </source>
</evidence>
<dbReference type="GO" id="GO:0007165">
    <property type="term" value="P:signal transduction"/>
    <property type="evidence" value="ECO:0007669"/>
    <property type="project" value="UniProtKB-KW"/>
</dbReference>
<gene>
    <name evidence="12" type="ORF">CCC13826_1867</name>
</gene>
<dbReference type="PROSITE" id="PS51257">
    <property type="entry name" value="PROKAR_LIPOPROTEIN"/>
    <property type="match status" value="1"/>
</dbReference>
<dbReference type="PROSITE" id="PS50885">
    <property type="entry name" value="HAMP"/>
    <property type="match status" value="1"/>
</dbReference>
<keyword evidence="6 8" id="KW-0807">Transducer</keyword>
<comment type="subcellular location">
    <subcellularLocation>
        <location evidence="1">Cell membrane</location>
        <topology evidence="1">Multi-pass membrane protein</topology>
    </subcellularLocation>
</comment>
<dbReference type="GO" id="GO:0006935">
    <property type="term" value="P:chemotaxis"/>
    <property type="evidence" value="ECO:0007669"/>
    <property type="project" value="InterPro"/>
</dbReference>
<keyword evidence="2" id="KW-1003">Cell membrane</keyword>
<dbReference type="InterPro" id="IPR033480">
    <property type="entry name" value="sCache_2"/>
</dbReference>
<dbReference type="Pfam" id="PF00672">
    <property type="entry name" value="HAMP"/>
    <property type="match status" value="1"/>
</dbReference>
<evidence type="ECO:0000256" key="6">
    <source>
        <dbReference type="ARBA" id="ARBA00023224"/>
    </source>
</evidence>
<dbReference type="eggNOG" id="COG0840">
    <property type="taxonomic scope" value="Bacteria"/>
</dbReference>
<keyword evidence="3 9" id="KW-0812">Transmembrane</keyword>
<protein>
    <submittedName>
        <fullName evidence="12">Cache sensor-containing MCP-domain signal transduction protein</fullName>
    </submittedName>
</protein>
<dbReference type="SUPFAM" id="SSF58104">
    <property type="entry name" value="Methyl-accepting chemotaxis protein (MCP) signaling domain"/>
    <property type="match status" value="1"/>
</dbReference>
<evidence type="ECO:0000259" key="10">
    <source>
        <dbReference type="PROSITE" id="PS50111"/>
    </source>
</evidence>
<organism evidence="12 13">
    <name type="scientific">Campylobacter concisus (strain 13826)</name>
    <dbReference type="NCBI Taxonomy" id="360104"/>
    <lineage>
        <taxon>Bacteria</taxon>
        <taxon>Pseudomonadati</taxon>
        <taxon>Campylobacterota</taxon>
        <taxon>Epsilonproteobacteria</taxon>
        <taxon>Campylobacterales</taxon>
        <taxon>Campylobacteraceae</taxon>
        <taxon>Campylobacter</taxon>
    </lineage>
</organism>
<dbReference type="SMART" id="SM00304">
    <property type="entry name" value="HAMP"/>
    <property type="match status" value="1"/>
</dbReference>
<dbReference type="GO" id="GO:0004888">
    <property type="term" value="F:transmembrane signaling receptor activity"/>
    <property type="evidence" value="ECO:0007669"/>
    <property type="project" value="InterPro"/>
</dbReference>
<sequence>MCAMKISTKIILTFVFLVLLVSCLLIFLNSKFSSDLTQFFTHTSYDELVNARKENLKDDVETINQMMREIYNGGKEKGLSDDEIKKEIFRVVSKLKFFSDKTGYIFIYDYDGVVLMHPEKPSLVGKNLIGLKDPKGLFLIKELIEKAKQGGGFVTFGWAKKEGEEPVEKLGYAANFEPYKWMLGSGVYVDDLANEIEKTKVVLNEQNSQNTKTFIIACALITVVLIAVVLFILSRAIIKPIKNIVANLTEMSDEIKSGRGDLTKKLEVSGKDEISNIKSSINDLTSELRSVIESVKGLAHENSSIAEQLSSTSAQTTNLTNKSSGIVTQTTNMAKTMSDEIKSSFEEAKKSKENLERTCLYINEVSNDVLGLSKNVDEAANSEISLASSMKSLADQAKNVKDVLNIIDDIADQTNLLALNAAIEAARAGEHGRGFAVVADEVRQLAERTQNSLSEINATINLIVEAISNSSQTIGDNAKKAGELCKKSAQINEKIENMNQLMNESVSLNETSTKDYLETGNKVEELIKGIVNIDEISKQNSKSMDEISLAAAHLSKMTDNLNTSLSKFRT</sequence>
<evidence type="ECO:0000256" key="3">
    <source>
        <dbReference type="ARBA" id="ARBA00022692"/>
    </source>
</evidence>
<dbReference type="InterPro" id="IPR004010">
    <property type="entry name" value="Double_Cache_2"/>
</dbReference>
<evidence type="ECO:0000256" key="8">
    <source>
        <dbReference type="PROSITE-ProRule" id="PRU00284"/>
    </source>
</evidence>
<keyword evidence="4 9" id="KW-1133">Transmembrane helix</keyword>
<dbReference type="GO" id="GO:0005886">
    <property type="term" value="C:plasma membrane"/>
    <property type="evidence" value="ECO:0007669"/>
    <property type="project" value="UniProtKB-SubCell"/>
</dbReference>
<dbReference type="KEGG" id="cco:CCC13826_1867"/>
<keyword evidence="5 9" id="KW-0472">Membrane</keyword>
<feature type="domain" description="Methyl-accepting transducer" evidence="10">
    <location>
        <begin position="298"/>
        <end position="555"/>
    </location>
</feature>
<evidence type="ECO:0000256" key="9">
    <source>
        <dbReference type="SAM" id="Phobius"/>
    </source>
</evidence>
<name>A8Z6M8_CAMC1</name>
<evidence type="ECO:0000256" key="2">
    <source>
        <dbReference type="ARBA" id="ARBA00022475"/>
    </source>
</evidence>